<dbReference type="Proteomes" id="UP000282195">
    <property type="component" value="Chromosome"/>
</dbReference>
<gene>
    <name evidence="2" type="ORF">CCGE525_14860</name>
</gene>
<feature type="region of interest" description="Disordered" evidence="1">
    <location>
        <begin position="1"/>
        <end position="23"/>
    </location>
</feature>
<dbReference type="AlphaFoldDB" id="A0A387FRB0"/>
<evidence type="ECO:0000313" key="3">
    <source>
        <dbReference type="Proteomes" id="UP000282195"/>
    </source>
</evidence>
<dbReference type="SUPFAM" id="SSF53850">
    <property type="entry name" value="Periplasmic binding protein-like II"/>
    <property type="match status" value="1"/>
</dbReference>
<name>A0A387FRB0_9HYPH</name>
<dbReference type="EMBL" id="CP032694">
    <property type="protein sequence ID" value="AYG59945.1"/>
    <property type="molecule type" value="Genomic_DNA"/>
</dbReference>
<keyword evidence="3" id="KW-1185">Reference proteome</keyword>
<sequence>MPERYDRGFTPPPDISLPSPRKAAGTRADCTLLSAEQRIEGRKGRDLHIGKVRLPSLVILRDTILASAGAALLAKFVAADDIEAGRPAYWGTHASPLVEIWALQSSRRLIGAKARAFLDVIEKAFPEKILIPPT</sequence>
<protein>
    <recommendedName>
        <fullName evidence="4">LysR substrate-binding domain-containing protein</fullName>
    </recommendedName>
</protein>
<reference evidence="2 3" key="1">
    <citation type="submission" date="2018-10" db="EMBL/GenBank/DDBJ databases">
        <title>Rhizobium etli, R. leguminosarum and a new Rhizobium genospecies from Phaseolus dumosus.</title>
        <authorList>
            <person name="Ramirez-Puebla S.T."/>
            <person name="Rogel-Hernandez M.A."/>
            <person name="Guerrero G."/>
            <person name="Ormeno-Orrillo E."/>
            <person name="Martinez-Romero J.C."/>
            <person name="Negrete-Yankelevich S."/>
            <person name="Martinez-Romero E."/>
        </authorList>
    </citation>
    <scope>NUCLEOTIDE SEQUENCE [LARGE SCALE GENOMIC DNA]</scope>
    <source>
        <strain evidence="2 3">CCGE525</strain>
    </source>
</reference>
<accession>A0A387FRB0</accession>
<dbReference type="KEGG" id="rjg:CCGE525_14860"/>
<proteinExistence type="predicted"/>
<dbReference type="Gene3D" id="3.40.190.10">
    <property type="entry name" value="Periplasmic binding protein-like II"/>
    <property type="match status" value="2"/>
</dbReference>
<evidence type="ECO:0008006" key="4">
    <source>
        <dbReference type="Google" id="ProtNLM"/>
    </source>
</evidence>
<evidence type="ECO:0000313" key="2">
    <source>
        <dbReference type="EMBL" id="AYG59945.1"/>
    </source>
</evidence>
<evidence type="ECO:0000256" key="1">
    <source>
        <dbReference type="SAM" id="MobiDB-lite"/>
    </source>
</evidence>
<organism evidence="2 3">
    <name type="scientific">Rhizobium jaguaris</name>
    <dbReference type="NCBI Taxonomy" id="1312183"/>
    <lineage>
        <taxon>Bacteria</taxon>
        <taxon>Pseudomonadati</taxon>
        <taxon>Pseudomonadota</taxon>
        <taxon>Alphaproteobacteria</taxon>
        <taxon>Hyphomicrobiales</taxon>
        <taxon>Rhizobiaceae</taxon>
        <taxon>Rhizobium/Agrobacterium group</taxon>
        <taxon>Rhizobium</taxon>
    </lineage>
</organism>